<feature type="signal peptide" evidence="8">
    <location>
        <begin position="1"/>
        <end position="49"/>
    </location>
</feature>
<dbReference type="AlphaFoldDB" id="A0A3Q2QJS8"/>
<feature type="region of interest" description="Disordered" evidence="7">
    <location>
        <begin position="170"/>
        <end position="244"/>
    </location>
</feature>
<evidence type="ECO:0000313" key="10">
    <source>
        <dbReference type="Proteomes" id="UP000265000"/>
    </source>
</evidence>
<evidence type="ECO:0000256" key="1">
    <source>
        <dbReference type="ARBA" id="ARBA00004613"/>
    </source>
</evidence>
<keyword evidence="5" id="KW-1015">Disulfide bond</keyword>
<accession>A0A3Q2QJS8</accession>
<evidence type="ECO:0000256" key="3">
    <source>
        <dbReference type="ARBA" id="ARBA00022525"/>
    </source>
</evidence>
<dbReference type="GO" id="GO:0019838">
    <property type="term" value="F:growth factor binding"/>
    <property type="evidence" value="ECO:0007669"/>
    <property type="project" value="UniProtKB-KW"/>
</dbReference>
<proteinExistence type="inferred from homology"/>
<evidence type="ECO:0000256" key="5">
    <source>
        <dbReference type="ARBA" id="ARBA00023157"/>
    </source>
</evidence>
<dbReference type="GO" id="GO:0007267">
    <property type="term" value="P:cell-cell signaling"/>
    <property type="evidence" value="ECO:0007669"/>
    <property type="project" value="TreeGrafter"/>
</dbReference>
<keyword evidence="4 8" id="KW-0732">Signal</keyword>
<reference evidence="9" key="1">
    <citation type="submission" date="2025-08" db="UniProtKB">
        <authorList>
            <consortium name="Ensembl"/>
        </authorList>
    </citation>
    <scope>IDENTIFICATION</scope>
</reference>
<reference evidence="9" key="2">
    <citation type="submission" date="2025-09" db="UniProtKB">
        <authorList>
            <consortium name="Ensembl"/>
        </authorList>
    </citation>
    <scope>IDENTIFICATION</scope>
</reference>
<feature type="compositionally biased region" description="Low complexity" evidence="7">
    <location>
        <begin position="187"/>
        <end position="196"/>
    </location>
</feature>
<evidence type="ECO:0000256" key="7">
    <source>
        <dbReference type="SAM" id="MobiDB-lite"/>
    </source>
</evidence>
<dbReference type="Ensembl" id="ENSFHET00000001641.1">
    <property type="protein sequence ID" value="ENSFHEP00000026857.1"/>
    <property type="gene ID" value="ENSFHEG00000009948.1"/>
</dbReference>
<sequence length="267" mass="30205">YLLILNKLFFGVYFFKSSSPTAYSFAMRSRVKIMMLLPLLVAAVCASNAHPNDSNNDGKQQRSVWEETIRFNTKTKDACTMAVSVAGNFTRLRVSCRAPSQASGRSYYCDFQGKPSQCRAYNNNPRHYFTQMMWELRKLKNACQGAKIYRPHMCRKYADEAQMTFLTSWPKASAPKPSKPEQEQRKPAAPAQTKPTASHKPVKPQPQPAKPQQGKGSQSKKSTPKPVKTTTTRPTDEPSSRASHLATEYCWKSFHGLCSFVISWFQN</sequence>
<evidence type="ECO:0000256" key="8">
    <source>
        <dbReference type="SAM" id="SignalP"/>
    </source>
</evidence>
<evidence type="ECO:0000313" key="9">
    <source>
        <dbReference type="Ensembl" id="ENSFHEP00000026857.1"/>
    </source>
</evidence>
<dbReference type="GeneTree" id="ENSGT00940000154372"/>
<dbReference type="GO" id="GO:0005576">
    <property type="term" value="C:extracellular region"/>
    <property type="evidence" value="ECO:0007669"/>
    <property type="project" value="UniProtKB-SubCell"/>
</dbReference>
<protein>
    <submittedName>
        <fullName evidence="9">Fibroblast growth factor binding protein 2b</fullName>
    </submittedName>
</protein>
<keyword evidence="10" id="KW-1185">Reference proteome</keyword>
<keyword evidence="6" id="KW-0340">Growth factor binding</keyword>
<keyword evidence="3" id="KW-0964">Secreted</keyword>
<dbReference type="PANTHER" id="PTHR15258">
    <property type="entry name" value="FGF BINDING PROTEIN-RELATED"/>
    <property type="match status" value="1"/>
</dbReference>
<evidence type="ECO:0000256" key="6">
    <source>
        <dbReference type="ARBA" id="ARBA00023183"/>
    </source>
</evidence>
<evidence type="ECO:0000256" key="2">
    <source>
        <dbReference type="ARBA" id="ARBA00008326"/>
    </source>
</evidence>
<evidence type="ECO:0000256" key="4">
    <source>
        <dbReference type="ARBA" id="ARBA00022729"/>
    </source>
</evidence>
<dbReference type="Pfam" id="PF06473">
    <property type="entry name" value="FGF-BP1"/>
    <property type="match status" value="1"/>
</dbReference>
<dbReference type="Proteomes" id="UP000265000">
    <property type="component" value="Unplaced"/>
</dbReference>
<dbReference type="PANTHER" id="PTHR15258:SF1">
    <property type="entry name" value="FIBROBLAST GROWTH FACTOR-BINDING PROTEIN 2"/>
    <property type="match status" value="1"/>
</dbReference>
<dbReference type="STRING" id="8078.ENSFHEP00000026857"/>
<comment type="similarity">
    <text evidence="2">Belongs to the fibroblast growth factor-binding protein family.</text>
</comment>
<comment type="subcellular location">
    <subcellularLocation>
        <location evidence="1">Secreted</location>
    </subcellularLocation>
</comment>
<dbReference type="GO" id="GO:0005737">
    <property type="term" value="C:cytoplasm"/>
    <property type="evidence" value="ECO:0007669"/>
    <property type="project" value="Ensembl"/>
</dbReference>
<name>A0A3Q2QJS8_FUNHE</name>
<organism evidence="9 10">
    <name type="scientific">Fundulus heteroclitus</name>
    <name type="common">Killifish</name>
    <name type="synonym">Mummichog</name>
    <dbReference type="NCBI Taxonomy" id="8078"/>
    <lineage>
        <taxon>Eukaryota</taxon>
        <taxon>Metazoa</taxon>
        <taxon>Chordata</taxon>
        <taxon>Craniata</taxon>
        <taxon>Vertebrata</taxon>
        <taxon>Euteleostomi</taxon>
        <taxon>Actinopterygii</taxon>
        <taxon>Neopterygii</taxon>
        <taxon>Teleostei</taxon>
        <taxon>Neoteleostei</taxon>
        <taxon>Acanthomorphata</taxon>
        <taxon>Ovalentaria</taxon>
        <taxon>Atherinomorphae</taxon>
        <taxon>Cyprinodontiformes</taxon>
        <taxon>Fundulidae</taxon>
        <taxon>Fundulus</taxon>
    </lineage>
</organism>
<feature type="chain" id="PRO_5018522852" evidence="8">
    <location>
        <begin position="50"/>
        <end position="267"/>
    </location>
</feature>
<feature type="compositionally biased region" description="Low complexity" evidence="7">
    <location>
        <begin position="210"/>
        <end position="233"/>
    </location>
</feature>
<dbReference type="InterPro" id="IPR010510">
    <property type="entry name" value="FGF1-bd"/>
</dbReference>